<feature type="region of interest" description="Disordered" evidence="5">
    <location>
        <begin position="1"/>
        <end position="39"/>
    </location>
</feature>
<evidence type="ECO:0000256" key="5">
    <source>
        <dbReference type="SAM" id="MobiDB-lite"/>
    </source>
</evidence>
<dbReference type="AlphaFoldDB" id="A0A842HYJ2"/>
<evidence type="ECO:0000256" key="3">
    <source>
        <dbReference type="ARBA" id="ARBA00022989"/>
    </source>
</evidence>
<evidence type="ECO:0000313" key="9">
    <source>
        <dbReference type="Proteomes" id="UP000564378"/>
    </source>
</evidence>
<keyword evidence="4 6" id="KW-0472">Membrane</keyword>
<dbReference type="EMBL" id="JACJVJ010000001">
    <property type="protein sequence ID" value="MBC2777421.1"/>
    <property type="molecule type" value="Genomic_DNA"/>
</dbReference>
<feature type="transmembrane region" description="Helical" evidence="6">
    <location>
        <begin position="133"/>
        <end position="155"/>
    </location>
</feature>
<dbReference type="InterPro" id="IPR007829">
    <property type="entry name" value="TM2"/>
</dbReference>
<protein>
    <submittedName>
        <fullName evidence="8">TM2 domain-containing protein</fullName>
    </submittedName>
</protein>
<dbReference type="Pfam" id="PF05154">
    <property type="entry name" value="TM2"/>
    <property type="match status" value="1"/>
</dbReference>
<evidence type="ECO:0000256" key="6">
    <source>
        <dbReference type="SAM" id="Phobius"/>
    </source>
</evidence>
<dbReference type="Proteomes" id="UP000564378">
    <property type="component" value="Unassembled WGS sequence"/>
</dbReference>
<reference evidence="8 9" key="1">
    <citation type="submission" date="2020-08" db="EMBL/GenBank/DDBJ databases">
        <title>Draft genome sequence of Parasphingopyxis sp. GrpM-11.</title>
        <authorList>
            <person name="Oh J."/>
            <person name="Roh D.-H."/>
        </authorList>
    </citation>
    <scope>NUCLEOTIDE SEQUENCE [LARGE SCALE GENOMIC DNA]</scope>
    <source>
        <strain evidence="8 9">GrpM-11</strain>
    </source>
</reference>
<keyword evidence="3 6" id="KW-1133">Transmembrane helix</keyword>
<proteinExistence type="predicted"/>
<dbReference type="GO" id="GO:0016020">
    <property type="term" value="C:membrane"/>
    <property type="evidence" value="ECO:0007669"/>
    <property type="project" value="UniProtKB-SubCell"/>
</dbReference>
<evidence type="ECO:0000256" key="2">
    <source>
        <dbReference type="ARBA" id="ARBA00022692"/>
    </source>
</evidence>
<keyword evidence="2 6" id="KW-0812">Transmembrane</keyword>
<dbReference type="RefSeq" id="WP_185800631.1">
    <property type="nucleotide sequence ID" value="NZ_JACJVJ010000001.1"/>
</dbReference>
<accession>A0A842HYJ2</accession>
<organism evidence="8 9">
    <name type="scientific">Parasphingopyxis marina</name>
    <dbReference type="NCBI Taxonomy" id="2761622"/>
    <lineage>
        <taxon>Bacteria</taxon>
        <taxon>Pseudomonadati</taxon>
        <taxon>Pseudomonadota</taxon>
        <taxon>Alphaproteobacteria</taxon>
        <taxon>Sphingomonadales</taxon>
        <taxon>Sphingomonadaceae</taxon>
        <taxon>Parasphingopyxis</taxon>
    </lineage>
</organism>
<comment type="subcellular location">
    <subcellularLocation>
        <location evidence="1">Membrane</location>
        <topology evidence="1">Multi-pass membrane protein</topology>
    </subcellularLocation>
</comment>
<keyword evidence="9" id="KW-1185">Reference proteome</keyword>
<comment type="caution">
    <text evidence="8">The sequence shown here is derived from an EMBL/GenBank/DDBJ whole genome shotgun (WGS) entry which is preliminary data.</text>
</comment>
<feature type="compositionally biased region" description="Basic and acidic residues" evidence="5">
    <location>
        <begin position="27"/>
        <end position="39"/>
    </location>
</feature>
<sequence>MQSAVFGRKGQPDGTGETAQPTAAFGRKGEPDEEMARKREAFIQAERARAAAGEGDFGTGDGPGLTAAAAAQPAPAAEKSKAMAYLLWFLACTLSAHRFYLGAYRSAVTQVGGWVFGWLLVWMSTFDKNDGDVALVGMLIMVAASIWMLLDVFFIPDLYRKAVRPRPQNALGSTFA</sequence>
<evidence type="ECO:0000313" key="8">
    <source>
        <dbReference type="EMBL" id="MBC2777421.1"/>
    </source>
</evidence>
<evidence type="ECO:0000256" key="4">
    <source>
        <dbReference type="ARBA" id="ARBA00023136"/>
    </source>
</evidence>
<name>A0A842HYJ2_9SPHN</name>
<feature type="domain" description="TM2" evidence="7">
    <location>
        <begin position="78"/>
        <end position="122"/>
    </location>
</feature>
<evidence type="ECO:0000256" key="1">
    <source>
        <dbReference type="ARBA" id="ARBA00004141"/>
    </source>
</evidence>
<gene>
    <name evidence="8" type="ORF">H6P80_07280</name>
</gene>
<feature type="transmembrane region" description="Helical" evidence="6">
    <location>
        <begin position="107"/>
        <end position="126"/>
    </location>
</feature>
<evidence type="ECO:0000259" key="7">
    <source>
        <dbReference type="Pfam" id="PF05154"/>
    </source>
</evidence>